<dbReference type="EMBL" id="AMCV02000018">
    <property type="protein sequence ID" value="TDZ19809.1"/>
    <property type="molecule type" value="Genomic_DNA"/>
</dbReference>
<comment type="caution">
    <text evidence="2">The sequence shown here is derived from an EMBL/GenBank/DDBJ whole genome shotgun (WGS) entry which is preliminary data.</text>
</comment>
<keyword evidence="3" id="KW-1185">Reference proteome</keyword>
<accession>A0A484FMZ0</accession>
<dbReference type="Proteomes" id="UP000014480">
    <property type="component" value="Unassembled WGS sequence"/>
</dbReference>
<evidence type="ECO:0000256" key="1">
    <source>
        <dbReference type="SAM" id="MobiDB-lite"/>
    </source>
</evidence>
<name>A0A484FMZ0_COLOR</name>
<reference evidence="3" key="1">
    <citation type="journal article" date="2013" name="New Phytol.">
        <title>Comparative genomic and transcriptomic analyses reveal the hemibiotrophic stage shift of Colletotrichum fungi.</title>
        <authorList>
            <person name="Gan P."/>
            <person name="Ikeda K."/>
            <person name="Irieda H."/>
            <person name="Narusaka M."/>
            <person name="O'Connell R.J."/>
            <person name="Narusaka Y."/>
            <person name="Takano Y."/>
            <person name="Kubo Y."/>
            <person name="Shirasu K."/>
        </authorList>
    </citation>
    <scope>NUCLEOTIDE SEQUENCE [LARGE SCALE GENOMIC DNA]</scope>
    <source>
        <strain evidence="3">104-T / ATCC 96160 / CBS 514.97 / LARS 414 / MAFF 240422</strain>
    </source>
</reference>
<feature type="region of interest" description="Disordered" evidence="1">
    <location>
        <begin position="119"/>
        <end position="142"/>
    </location>
</feature>
<gene>
    <name evidence="2" type="ORF">Cob_v006871</name>
</gene>
<evidence type="ECO:0000313" key="3">
    <source>
        <dbReference type="Proteomes" id="UP000014480"/>
    </source>
</evidence>
<proteinExistence type="predicted"/>
<sequence length="142" mass="16179">MDSAPRLGTYQQQQMHLTSVPVQERRLQCIITYCVDRAQQGSHHSTATRNQLSSRHLGRSFRSPGIVYQHRRPMRSNFAEVVYTPRMTTCRPSTGGTRVTVKPAAATWEKMLGRAWRCPDPEPRGTGRLPPSHHRKWSTLAS</sequence>
<protein>
    <submittedName>
        <fullName evidence="2">Uncharacterized protein</fullName>
    </submittedName>
</protein>
<organism evidence="2 3">
    <name type="scientific">Colletotrichum orbiculare (strain 104-T / ATCC 96160 / CBS 514.97 / LARS 414 / MAFF 240422)</name>
    <name type="common">Cucumber anthracnose fungus</name>
    <name type="synonym">Colletotrichum lagenarium</name>
    <dbReference type="NCBI Taxonomy" id="1213857"/>
    <lineage>
        <taxon>Eukaryota</taxon>
        <taxon>Fungi</taxon>
        <taxon>Dikarya</taxon>
        <taxon>Ascomycota</taxon>
        <taxon>Pezizomycotina</taxon>
        <taxon>Sordariomycetes</taxon>
        <taxon>Hypocreomycetidae</taxon>
        <taxon>Glomerellales</taxon>
        <taxon>Glomerellaceae</taxon>
        <taxon>Colletotrichum</taxon>
        <taxon>Colletotrichum orbiculare species complex</taxon>
    </lineage>
</organism>
<evidence type="ECO:0000313" key="2">
    <source>
        <dbReference type="EMBL" id="TDZ19809.1"/>
    </source>
</evidence>
<feature type="compositionally biased region" description="Basic residues" evidence="1">
    <location>
        <begin position="131"/>
        <end position="142"/>
    </location>
</feature>
<reference evidence="3" key="2">
    <citation type="journal article" date="2019" name="Mol. Plant Microbe Interact.">
        <title>Genome sequence resources for four phytopathogenic fungi from the Colletotrichum orbiculare species complex.</title>
        <authorList>
            <person name="Gan P."/>
            <person name="Tsushima A."/>
            <person name="Narusaka M."/>
            <person name="Narusaka Y."/>
            <person name="Takano Y."/>
            <person name="Kubo Y."/>
            <person name="Shirasu K."/>
        </authorList>
    </citation>
    <scope>GENOME REANNOTATION</scope>
    <source>
        <strain evidence="3">104-T / ATCC 96160 / CBS 514.97 / LARS 414 / MAFF 240422</strain>
    </source>
</reference>
<dbReference type="AlphaFoldDB" id="A0A484FMZ0"/>